<dbReference type="InterPro" id="IPR001590">
    <property type="entry name" value="Peptidase_M12B"/>
</dbReference>
<dbReference type="GO" id="GO:0046872">
    <property type="term" value="F:metal ion binding"/>
    <property type="evidence" value="ECO:0007669"/>
    <property type="project" value="UniProtKB-KW"/>
</dbReference>
<dbReference type="GO" id="GO:0004222">
    <property type="term" value="F:metalloendopeptidase activity"/>
    <property type="evidence" value="ECO:0007669"/>
    <property type="project" value="InterPro"/>
</dbReference>
<dbReference type="OrthoDB" id="5951731at2759"/>
<dbReference type="Gene3D" id="4.10.70.10">
    <property type="entry name" value="Disintegrin domain"/>
    <property type="match status" value="1"/>
</dbReference>
<comment type="caution">
    <text evidence="4">Lacks conserved residue(s) required for the propagation of feature annotation.</text>
</comment>
<feature type="domain" description="Disintegrin" evidence="8">
    <location>
        <begin position="633"/>
        <end position="721"/>
    </location>
</feature>
<protein>
    <recommendedName>
        <fullName evidence="3">Disintegrin and metalloproteinase domain-containing protein B</fullName>
    </recommendedName>
</protein>
<dbReference type="PROSITE" id="PS50215">
    <property type="entry name" value="ADAM_MEPRO"/>
    <property type="match status" value="1"/>
</dbReference>
<dbReference type="GO" id="GO:0006508">
    <property type="term" value="P:proteolysis"/>
    <property type="evidence" value="ECO:0007669"/>
    <property type="project" value="UniProtKB-KW"/>
</dbReference>
<feature type="binding site" evidence="4">
    <location>
        <position position="553"/>
    </location>
    <ligand>
        <name>Zn(2+)</name>
        <dbReference type="ChEBI" id="CHEBI:29105"/>
        <note>catalytic</note>
    </ligand>
</feature>
<keyword evidence="1" id="KW-1015">Disulfide bond</keyword>
<dbReference type="EMBL" id="CCYA01000065">
    <property type="protein sequence ID" value="CEH11703.1"/>
    <property type="molecule type" value="Genomic_DNA"/>
</dbReference>
<keyword evidence="4" id="KW-0862">Zinc</keyword>
<keyword evidence="6" id="KW-1133">Transmembrane helix</keyword>
<dbReference type="Gene3D" id="3.40.390.10">
    <property type="entry name" value="Collagenase (Catalytic Domain)"/>
    <property type="match status" value="1"/>
</dbReference>
<feature type="active site" evidence="4">
    <location>
        <position position="544"/>
    </location>
</feature>
<dbReference type="Gene3D" id="3.40.1620.60">
    <property type="match status" value="1"/>
</dbReference>
<feature type="transmembrane region" description="Helical" evidence="6">
    <location>
        <begin position="820"/>
        <end position="844"/>
    </location>
</feature>
<keyword evidence="11" id="KW-1185">Reference proteome</keyword>
<feature type="signal peptide" evidence="7">
    <location>
        <begin position="1"/>
        <end position="23"/>
    </location>
</feature>
<evidence type="ECO:0000256" key="1">
    <source>
        <dbReference type="ARBA" id="ARBA00023157"/>
    </source>
</evidence>
<feature type="compositionally biased region" description="Pro residues" evidence="5">
    <location>
        <begin position="916"/>
        <end position="925"/>
    </location>
</feature>
<dbReference type="PANTHER" id="PTHR11905:SF159">
    <property type="entry name" value="ADAM METALLOPROTEASE"/>
    <property type="match status" value="1"/>
</dbReference>
<keyword evidence="7" id="KW-0732">Signal</keyword>
<proteinExistence type="predicted"/>
<keyword evidence="10" id="KW-0482">Metalloprotease</keyword>
<feature type="region of interest" description="Disordered" evidence="5">
    <location>
        <begin position="854"/>
        <end position="934"/>
    </location>
</feature>
<evidence type="ECO:0000313" key="11">
    <source>
        <dbReference type="Proteomes" id="UP000054845"/>
    </source>
</evidence>
<keyword evidence="10" id="KW-0378">Hydrolase</keyword>
<evidence type="ECO:0000256" key="6">
    <source>
        <dbReference type="SAM" id="Phobius"/>
    </source>
</evidence>
<dbReference type="STRING" id="401625.A0A0P1B7X6"/>
<evidence type="ECO:0000256" key="2">
    <source>
        <dbReference type="ARBA" id="ARBA00056552"/>
    </source>
</evidence>
<feature type="compositionally biased region" description="Low complexity" evidence="5">
    <location>
        <begin position="905"/>
        <end position="915"/>
    </location>
</feature>
<comment type="function">
    <text evidence="2">Probable zinc protease.</text>
</comment>
<keyword evidence="6" id="KW-0472">Membrane</keyword>
<dbReference type="InterPro" id="IPR024079">
    <property type="entry name" value="MetalloPept_cat_dom_sf"/>
</dbReference>
<dbReference type="SMART" id="SM00050">
    <property type="entry name" value="DISIN"/>
    <property type="match status" value="1"/>
</dbReference>
<dbReference type="PROSITE" id="PS50214">
    <property type="entry name" value="DISINTEGRIN_2"/>
    <property type="match status" value="1"/>
</dbReference>
<dbReference type="FunFam" id="4.10.70.10:FF:000003">
    <property type="entry name" value="Disintegrin and metalloproteinase domain-containing protein 17"/>
    <property type="match status" value="1"/>
</dbReference>
<feature type="domain" description="Peptidase M12B" evidence="9">
    <location>
        <begin position="392"/>
        <end position="625"/>
    </location>
</feature>
<dbReference type="PANTHER" id="PTHR11905">
    <property type="entry name" value="ADAM A DISINTEGRIN AND METALLOPROTEASE DOMAIN"/>
    <property type="match status" value="1"/>
</dbReference>
<dbReference type="SUPFAM" id="SSF57552">
    <property type="entry name" value="Blood coagulation inhibitor (disintegrin)"/>
    <property type="match status" value="1"/>
</dbReference>
<dbReference type="Proteomes" id="UP000054845">
    <property type="component" value="Unassembled WGS sequence"/>
</dbReference>
<organism evidence="10 11">
    <name type="scientific">Ceraceosorus bombacis</name>
    <dbReference type="NCBI Taxonomy" id="401625"/>
    <lineage>
        <taxon>Eukaryota</taxon>
        <taxon>Fungi</taxon>
        <taxon>Dikarya</taxon>
        <taxon>Basidiomycota</taxon>
        <taxon>Ustilaginomycotina</taxon>
        <taxon>Exobasidiomycetes</taxon>
        <taxon>Ceraceosorales</taxon>
        <taxon>Ceraceosoraceae</taxon>
        <taxon>Ceraceosorus</taxon>
    </lineage>
</organism>
<evidence type="ECO:0000256" key="5">
    <source>
        <dbReference type="SAM" id="MobiDB-lite"/>
    </source>
</evidence>
<evidence type="ECO:0000313" key="10">
    <source>
        <dbReference type="EMBL" id="CEH11703.1"/>
    </source>
</evidence>
<dbReference type="Pfam" id="PF13574">
    <property type="entry name" value="Reprolysin_2"/>
    <property type="match status" value="1"/>
</dbReference>
<evidence type="ECO:0000259" key="9">
    <source>
        <dbReference type="PROSITE" id="PS50215"/>
    </source>
</evidence>
<evidence type="ECO:0000256" key="7">
    <source>
        <dbReference type="SAM" id="SignalP"/>
    </source>
</evidence>
<keyword evidence="4" id="KW-0479">Metal-binding</keyword>
<feature type="binding site" evidence="4">
    <location>
        <position position="543"/>
    </location>
    <ligand>
        <name>Zn(2+)</name>
        <dbReference type="ChEBI" id="CHEBI:29105"/>
        <note>catalytic</note>
    </ligand>
</feature>
<feature type="compositionally biased region" description="Polar residues" evidence="5">
    <location>
        <begin position="891"/>
        <end position="902"/>
    </location>
</feature>
<dbReference type="InterPro" id="IPR002870">
    <property type="entry name" value="Peptidase_M12B_N"/>
</dbReference>
<evidence type="ECO:0000256" key="4">
    <source>
        <dbReference type="PROSITE-ProRule" id="PRU00276"/>
    </source>
</evidence>
<sequence>MRLTLAWASCLVAIAVTTSSTKASSQQPLPLHRFSYASDVSLQVVRAAESSTHHSDKRHSGARAGGSSGVVHDAQSFARRSNPNAILASDTLRLTLRAFDQLFHLHLEPNEEIVHPDGATVRYHQPDGSVKEERILRGETRAYHGEVVHAMWSRDRMAEDRAGVRRDVGSPSWTEQGVVGRAAVVVHDDGSESGSPSFEGTFTWDGNIHTIKQARTFAAQRSVYDPPVDKRSFDENRILVHRQSDMMLPHEARSLGIRHVEVADAGCSSDSHEYNLNNRLILTDSNNDEFSASPLSFFASPDGLTSLAARHGDAEGSSLYKRATNVAASILDRTLRRDSEHLVGLENLHGRFDYHDPLIRRQGGDALTGNGGTNDSYTGSIGSTAGCPSTNQVVYMGIAADCNYAGQFSDQNEVRRNLLNLMNEVSNLYRSTFRVSLGVVQLEVRSSACPTTAQSNAQWNVGCTDGGPSLDQRLSAFSQWAGQNNNGTGLWHMLTTCRSGSEVGVAWLGTLCQTRASPSGNGDVVNGAGVTASTTQVSQVVAHEIGHNFGAVHDCSSGCSISGGMARQSSGASCCPASTGSCNDNSQHIMSPVSRSDTFTFSPCTIGNICTLLSRGLNTECVVEPGSRQTLSEQQCGNGILELDAGEECDAGPNGSACCTADCKLTSGSVCDPEGSACCTDQCQFASAGTVCRPSVDDRCDSAETCSGTSDECPADQRESDGQGCGDGLSCASGHCTSRDQQCQQQGTDLGLTRACSATASNSCSVSCQSPNRSNTCVILSSNFIDGTSCGYGGRCENGECRSGSSTDTLGAYFREQPQIAIPVTIVVGIIVLLVLWALLRCIVGACTRRRRASSSNWNKRSSSSTMPMRFGGSRASGAPVGPPPRHPQARYSNSPHSTAAESQAYPAYPSYDAPAGPPPPPPQPAWTNGRWRN</sequence>
<dbReference type="Pfam" id="PF00200">
    <property type="entry name" value="Disintegrin"/>
    <property type="match status" value="1"/>
</dbReference>
<keyword evidence="10" id="KW-0645">Protease</keyword>
<evidence type="ECO:0000259" key="8">
    <source>
        <dbReference type="PROSITE" id="PS50214"/>
    </source>
</evidence>
<reference evidence="10 11" key="1">
    <citation type="submission" date="2014-09" db="EMBL/GenBank/DDBJ databases">
        <authorList>
            <person name="Magalhaes I.L.F."/>
            <person name="Oliveira U."/>
            <person name="Santos F.R."/>
            <person name="Vidigal T.H.D.A."/>
            <person name="Brescovit A.D."/>
            <person name="Santos A.J."/>
        </authorList>
    </citation>
    <scope>NUCLEOTIDE SEQUENCE [LARGE SCALE GENOMIC DNA]</scope>
</reference>
<name>A0A0P1B7X6_9BASI</name>
<dbReference type="InterPro" id="IPR001762">
    <property type="entry name" value="Disintegrin_dom"/>
</dbReference>
<feature type="chain" id="PRO_5006059257" description="Disintegrin and metalloproteinase domain-containing protein B" evidence="7">
    <location>
        <begin position="24"/>
        <end position="934"/>
    </location>
</feature>
<dbReference type="InterPro" id="IPR036436">
    <property type="entry name" value="Disintegrin_dom_sf"/>
</dbReference>
<dbReference type="AlphaFoldDB" id="A0A0P1B7X6"/>
<dbReference type="SUPFAM" id="SSF55486">
    <property type="entry name" value="Metalloproteases ('zincins'), catalytic domain"/>
    <property type="match status" value="1"/>
</dbReference>
<dbReference type="Pfam" id="PF01562">
    <property type="entry name" value="Pep_M12B_propep"/>
    <property type="match status" value="1"/>
</dbReference>
<evidence type="ECO:0000256" key="3">
    <source>
        <dbReference type="ARBA" id="ARBA00074021"/>
    </source>
</evidence>
<accession>A0A0P1B7X6</accession>
<keyword evidence="6" id="KW-0812">Transmembrane</keyword>
<feature type="binding site" evidence="4">
    <location>
        <position position="547"/>
    </location>
    <ligand>
        <name>Zn(2+)</name>
        <dbReference type="ChEBI" id="CHEBI:29105"/>
        <note>catalytic</note>
    </ligand>
</feature>
<feature type="compositionally biased region" description="Low complexity" evidence="5">
    <location>
        <begin position="854"/>
        <end position="865"/>
    </location>
</feature>
<feature type="region of interest" description="Disordered" evidence="5">
    <location>
        <begin position="47"/>
        <end position="71"/>
    </location>
</feature>